<feature type="transmembrane region" description="Helical" evidence="6">
    <location>
        <begin position="140"/>
        <end position="163"/>
    </location>
</feature>
<organism evidence="7 8">
    <name type="scientific">Candidatus Acidulodesulfobacterium acidiphilum</name>
    <dbReference type="NCBI Taxonomy" id="2597224"/>
    <lineage>
        <taxon>Bacteria</taxon>
        <taxon>Deltaproteobacteria</taxon>
        <taxon>Candidatus Acidulodesulfobacterales</taxon>
        <taxon>Candidatus Acidulodesulfobacterium</taxon>
    </lineage>
</organism>
<keyword evidence="3 6" id="KW-0812">Transmembrane</keyword>
<feature type="transmembrane region" description="Helical" evidence="6">
    <location>
        <begin position="49"/>
        <end position="68"/>
    </location>
</feature>
<keyword evidence="5 6" id="KW-0472">Membrane</keyword>
<gene>
    <name evidence="7" type="ORF">EVJ48_09370</name>
</gene>
<feature type="transmembrane region" description="Helical" evidence="6">
    <location>
        <begin position="75"/>
        <end position="94"/>
    </location>
</feature>
<comment type="caution">
    <text evidence="7">The sequence shown here is derived from an EMBL/GenBank/DDBJ whole genome shotgun (WGS) entry which is preliminary data.</text>
</comment>
<dbReference type="NCBIfam" id="NF038013">
    <property type="entry name" value="AceTr_1"/>
    <property type="match status" value="1"/>
</dbReference>
<feature type="transmembrane region" description="Helical" evidence="6">
    <location>
        <begin position="21"/>
        <end position="43"/>
    </location>
</feature>
<dbReference type="GO" id="GO:0005886">
    <property type="term" value="C:plasma membrane"/>
    <property type="evidence" value="ECO:0007669"/>
    <property type="project" value="TreeGrafter"/>
</dbReference>
<evidence type="ECO:0000256" key="1">
    <source>
        <dbReference type="ARBA" id="ARBA00004141"/>
    </source>
</evidence>
<name>A0A520X7T4_9DELT</name>
<evidence type="ECO:0000313" key="7">
    <source>
        <dbReference type="EMBL" id="RZV37216.1"/>
    </source>
</evidence>
<protein>
    <submittedName>
        <fullName evidence="7">Uncharacterized protein</fullName>
    </submittedName>
</protein>
<dbReference type="GO" id="GO:0015360">
    <property type="term" value="F:acetate:proton symporter activity"/>
    <property type="evidence" value="ECO:0007669"/>
    <property type="project" value="TreeGrafter"/>
</dbReference>
<feature type="transmembrane region" description="Helical" evidence="6">
    <location>
        <begin position="169"/>
        <end position="194"/>
    </location>
</feature>
<evidence type="ECO:0000256" key="5">
    <source>
        <dbReference type="ARBA" id="ARBA00023136"/>
    </source>
</evidence>
<dbReference type="Pfam" id="PF01184">
    <property type="entry name" value="Gpr1_Fun34_YaaH"/>
    <property type="match status" value="1"/>
</dbReference>
<accession>A0A520X7T4</accession>
<dbReference type="PANTHER" id="PTHR30178">
    <property type="entry name" value="INNER MEMBRANE PROTEIN YAAH"/>
    <property type="match status" value="1"/>
</dbReference>
<evidence type="ECO:0000313" key="8">
    <source>
        <dbReference type="Proteomes" id="UP000322454"/>
    </source>
</evidence>
<proteinExistence type="inferred from homology"/>
<evidence type="ECO:0000256" key="3">
    <source>
        <dbReference type="ARBA" id="ARBA00022692"/>
    </source>
</evidence>
<dbReference type="PANTHER" id="PTHR30178:SF3">
    <property type="entry name" value="SUCCINATE-ACETATE_PROTON SYMPORTER SATP"/>
    <property type="match status" value="1"/>
</dbReference>
<dbReference type="Proteomes" id="UP000322454">
    <property type="component" value="Unassembled WGS sequence"/>
</dbReference>
<evidence type="ECO:0000256" key="2">
    <source>
        <dbReference type="ARBA" id="ARBA00005587"/>
    </source>
</evidence>
<dbReference type="AlphaFoldDB" id="A0A520X7T4"/>
<evidence type="ECO:0000256" key="4">
    <source>
        <dbReference type="ARBA" id="ARBA00022989"/>
    </source>
</evidence>
<evidence type="ECO:0000256" key="6">
    <source>
        <dbReference type="SAM" id="Phobius"/>
    </source>
</evidence>
<dbReference type="EMBL" id="SHMQ01000042">
    <property type="protein sequence ID" value="RZV37216.1"/>
    <property type="molecule type" value="Genomic_DNA"/>
</dbReference>
<comment type="similarity">
    <text evidence="2">Belongs to the acetate uptake transporter (AceTr) (TC 2.A.96) family.</text>
</comment>
<dbReference type="InterPro" id="IPR047623">
    <property type="entry name" value="SatP"/>
</dbReference>
<dbReference type="InterPro" id="IPR000791">
    <property type="entry name" value="Gpr1/Fun34/SatP-like"/>
</dbReference>
<feature type="transmembrane region" description="Helical" evidence="6">
    <location>
        <begin position="114"/>
        <end position="133"/>
    </location>
</feature>
<reference evidence="7 8" key="1">
    <citation type="submission" date="2019-01" db="EMBL/GenBank/DDBJ databases">
        <title>Insights into ecological role of a new deltaproteobacterial order Candidatus Sinidesulfobacterales (Sva0485) by metagenomics and metatranscriptomics.</title>
        <authorList>
            <person name="Tan S."/>
            <person name="Liu J."/>
            <person name="Fang Y."/>
            <person name="Hedlund B."/>
            <person name="Lian Z.-H."/>
            <person name="Huang L.-Y."/>
            <person name="Li J.-T."/>
            <person name="Huang L.-N."/>
            <person name="Li W.-J."/>
            <person name="Jiang H.-C."/>
            <person name="Dong H.-L."/>
            <person name="Shu W.-S."/>
        </authorList>
    </citation>
    <scope>NUCLEOTIDE SEQUENCE [LARGE SCALE GENOMIC DNA]</scope>
    <source>
        <strain evidence="7">AP4</strain>
    </source>
</reference>
<keyword evidence="4 6" id="KW-1133">Transmembrane helix</keyword>
<dbReference type="GO" id="GO:0071422">
    <property type="term" value="P:succinate transmembrane transport"/>
    <property type="evidence" value="ECO:0007669"/>
    <property type="project" value="TreeGrafter"/>
</dbReference>
<sequence length="205" mass="21515">MEVFMSEERNETTVAWHVGDPSALGLISYGIALASISMMVSGMMGKPSFLIMSIVFIGAFGIGIAGVLDFFRGQTFGGVAFLGWGIFFGAFAQLNMGPVFKTAMFHAGPALAFLGWYFIFWAVFGLLTFLGSIVAKKWILLQLALGLTTLMLIIVAIAHWAGVSGPNPALMMIAGIVGLAAAACAGYTAFAALLNEIAGKTVLSA</sequence>
<comment type="subcellular location">
    <subcellularLocation>
        <location evidence="1">Membrane</location>
        <topology evidence="1">Multi-pass membrane protein</topology>
    </subcellularLocation>
</comment>